<dbReference type="Proteomes" id="UP000317371">
    <property type="component" value="Unassembled WGS sequence"/>
</dbReference>
<dbReference type="GO" id="GO:0016746">
    <property type="term" value="F:acyltransferase activity"/>
    <property type="evidence" value="ECO:0007669"/>
    <property type="project" value="UniProtKB-KW"/>
</dbReference>
<dbReference type="InParanoid" id="A0A540VFC9"/>
<keyword evidence="5" id="KW-1185">Reference proteome</keyword>
<dbReference type="PANTHER" id="PTHR23416">
    <property type="entry name" value="SIALIC ACID SYNTHASE-RELATED"/>
    <property type="match status" value="1"/>
</dbReference>
<dbReference type="PANTHER" id="PTHR23416:SF78">
    <property type="entry name" value="LIPOPOLYSACCHARIDE BIOSYNTHESIS O-ACETYL TRANSFERASE WBBJ-RELATED"/>
    <property type="match status" value="1"/>
</dbReference>
<gene>
    <name evidence="4" type="ORF">FKZ61_11530</name>
</gene>
<keyword evidence="2" id="KW-0677">Repeat</keyword>
<dbReference type="RefSeq" id="WP_141610287.1">
    <property type="nucleotide sequence ID" value="NZ_VIGC02000013.1"/>
</dbReference>
<evidence type="ECO:0000256" key="1">
    <source>
        <dbReference type="ARBA" id="ARBA00022679"/>
    </source>
</evidence>
<comment type="caution">
    <text evidence="4">The sequence shown here is derived from an EMBL/GenBank/DDBJ whole genome shotgun (WGS) entry which is preliminary data.</text>
</comment>
<reference evidence="4 5" key="1">
    <citation type="submission" date="2019-06" db="EMBL/GenBank/DDBJ databases">
        <title>Genome sequence of Litorilinea aerophila BAA-2444.</title>
        <authorList>
            <person name="Maclea K.S."/>
            <person name="Maurais E.G."/>
            <person name="Iannazzi L.C."/>
        </authorList>
    </citation>
    <scope>NUCLEOTIDE SEQUENCE [LARGE SCALE GENOMIC DNA]</scope>
    <source>
        <strain evidence="4 5">ATCC BAA-2444</strain>
    </source>
</reference>
<dbReference type="CDD" id="cd04647">
    <property type="entry name" value="LbH_MAT_like"/>
    <property type="match status" value="1"/>
</dbReference>
<evidence type="ECO:0000256" key="3">
    <source>
        <dbReference type="SAM" id="Phobius"/>
    </source>
</evidence>
<dbReference type="Pfam" id="PF00132">
    <property type="entry name" value="Hexapep"/>
    <property type="match status" value="1"/>
</dbReference>
<sequence length="247" mass="26613">MSSLIAGLRLYISRQASSLWRYWLEQLVFAVAGWIPTVVGIGVRAVLYRLILQMEGVAAIEQGVRIRFADQVRLGRNVYLDQGVYLHACPDGIQIGDNTFVMHGAVLHVYNFRGLPHAFIRIGADSLIGEMNVLRGQGGITIGNRVYTAPLVQLLAVNHVYSDPDRPMVEQGITAEGIVVEDDVWIGAGAIVTDGVRIGRGAVVAAGAVVTRDVPPHTVVGGVPARVLKQIDGSAESTPPPGRPIYF</sequence>
<evidence type="ECO:0000313" key="5">
    <source>
        <dbReference type="Proteomes" id="UP000317371"/>
    </source>
</evidence>
<dbReference type="EMBL" id="VIGC01000013">
    <property type="protein sequence ID" value="TQE95468.1"/>
    <property type="molecule type" value="Genomic_DNA"/>
</dbReference>
<evidence type="ECO:0000313" key="4">
    <source>
        <dbReference type="EMBL" id="TQE95468.1"/>
    </source>
</evidence>
<protein>
    <submittedName>
        <fullName evidence="4">Acyltransferase</fullName>
    </submittedName>
</protein>
<dbReference type="InterPro" id="IPR051159">
    <property type="entry name" value="Hexapeptide_acetyltransf"/>
</dbReference>
<dbReference type="InterPro" id="IPR011004">
    <property type="entry name" value="Trimer_LpxA-like_sf"/>
</dbReference>
<dbReference type="InterPro" id="IPR018357">
    <property type="entry name" value="Hexapep_transf_CS"/>
</dbReference>
<accession>A0A540VFC9</accession>
<keyword evidence="4" id="KW-0012">Acyltransferase</keyword>
<organism evidence="4 5">
    <name type="scientific">Litorilinea aerophila</name>
    <dbReference type="NCBI Taxonomy" id="1204385"/>
    <lineage>
        <taxon>Bacteria</taxon>
        <taxon>Bacillati</taxon>
        <taxon>Chloroflexota</taxon>
        <taxon>Caldilineae</taxon>
        <taxon>Caldilineales</taxon>
        <taxon>Caldilineaceae</taxon>
        <taxon>Litorilinea</taxon>
    </lineage>
</organism>
<dbReference type="AlphaFoldDB" id="A0A540VFC9"/>
<dbReference type="Gene3D" id="2.160.10.10">
    <property type="entry name" value="Hexapeptide repeat proteins"/>
    <property type="match status" value="2"/>
</dbReference>
<keyword evidence="3" id="KW-0472">Membrane</keyword>
<evidence type="ECO:0000256" key="2">
    <source>
        <dbReference type="ARBA" id="ARBA00022737"/>
    </source>
</evidence>
<keyword evidence="3" id="KW-0812">Transmembrane</keyword>
<dbReference type="FunCoup" id="A0A540VFC9">
    <property type="interactions" value="103"/>
</dbReference>
<name>A0A540VFC9_9CHLR</name>
<keyword evidence="3" id="KW-1133">Transmembrane helix</keyword>
<dbReference type="SUPFAM" id="SSF51161">
    <property type="entry name" value="Trimeric LpxA-like enzymes"/>
    <property type="match status" value="1"/>
</dbReference>
<keyword evidence="1 4" id="KW-0808">Transferase</keyword>
<dbReference type="InterPro" id="IPR001451">
    <property type="entry name" value="Hexapep"/>
</dbReference>
<dbReference type="PROSITE" id="PS00101">
    <property type="entry name" value="HEXAPEP_TRANSFERASES"/>
    <property type="match status" value="1"/>
</dbReference>
<proteinExistence type="predicted"/>
<dbReference type="OrthoDB" id="9801697at2"/>
<feature type="transmembrane region" description="Helical" evidence="3">
    <location>
        <begin position="27"/>
        <end position="47"/>
    </location>
</feature>